<dbReference type="PROSITE" id="PS00723">
    <property type="entry name" value="POLYPRENYL_SYNTHASE_1"/>
    <property type="match status" value="1"/>
</dbReference>
<proteinExistence type="inferred from homology"/>
<evidence type="ECO:0000256" key="5">
    <source>
        <dbReference type="ARBA" id="ARBA00022842"/>
    </source>
</evidence>
<dbReference type="InterPro" id="IPR033749">
    <property type="entry name" value="Polyprenyl_synt_CS"/>
</dbReference>
<dbReference type="EMBL" id="CP010904">
    <property type="protein sequence ID" value="AKJ63824.1"/>
    <property type="molecule type" value="Genomic_DNA"/>
</dbReference>
<dbReference type="InterPro" id="IPR008949">
    <property type="entry name" value="Isoprenoid_synthase_dom_sf"/>
</dbReference>
<evidence type="ECO:0000313" key="8">
    <source>
        <dbReference type="Proteomes" id="UP000035268"/>
    </source>
</evidence>
<dbReference type="GO" id="GO:0008299">
    <property type="term" value="P:isoprenoid biosynthetic process"/>
    <property type="evidence" value="ECO:0007669"/>
    <property type="project" value="InterPro"/>
</dbReference>
<dbReference type="EC" id="2.5.1.90" evidence="7"/>
<accession>A0A0G3EI64</accession>
<dbReference type="Pfam" id="PF00348">
    <property type="entry name" value="polyprenyl_synt"/>
    <property type="match status" value="1"/>
</dbReference>
<dbReference type="SUPFAM" id="SSF48576">
    <property type="entry name" value="Terpenoid synthases"/>
    <property type="match status" value="1"/>
</dbReference>
<evidence type="ECO:0000256" key="3">
    <source>
        <dbReference type="ARBA" id="ARBA00022679"/>
    </source>
</evidence>
<dbReference type="InterPro" id="IPR000092">
    <property type="entry name" value="Polyprenyl_synt"/>
</dbReference>
<name>A0A0G3EI64_9BACT</name>
<dbReference type="GO" id="GO:0106350">
    <property type="term" value="F:all-trans-octaprenyl-diphosphate synthase activity"/>
    <property type="evidence" value="ECO:0007669"/>
    <property type="project" value="UniProtKB-EC"/>
</dbReference>
<sequence length="280" mass="29627">MPDLKEVDAAIAEALEGGELDALIREAGGLVSGGKRLRAKLVLALGPATGVEPEVQRRAAAAVELVHAASLLHDDVIDGGRIRRGAPSFWTGYGVNGAVLLGDWLVFRALSLLRPVSNGRLAGLMIGFGTEVCEAEAAQELVFRGGTGRWERSLDFARRKTGALFAFAAEACGGCNRELSGALRESGYRLGTAYQVADDVLDEHGDREEADKSLGSDRSRGKVTAVTVEGAPDDPAAFISDLLDASAAPLHKWREISAAWSGYVDATIRPLVDRYLNTAG</sequence>
<dbReference type="PANTHER" id="PTHR12001:SF85">
    <property type="entry name" value="SHORT CHAIN ISOPRENYL DIPHOSPHATE SYNTHASE"/>
    <property type="match status" value="1"/>
</dbReference>
<dbReference type="OrthoDB" id="9805316at2"/>
<dbReference type="GO" id="GO:0046872">
    <property type="term" value="F:metal ion binding"/>
    <property type="evidence" value="ECO:0007669"/>
    <property type="project" value="UniProtKB-KW"/>
</dbReference>
<dbReference type="PROSITE" id="PS00444">
    <property type="entry name" value="POLYPRENYL_SYNTHASE_2"/>
    <property type="match status" value="1"/>
</dbReference>
<evidence type="ECO:0000313" key="7">
    <source>
        <dbReference type="EMBL" id="AKJ63824.1"/>
    </source>
</evidence>
<keyword evidence="8" id="KW-1185">Reference proteome</keyword>
<reference evidence="8" key="1">
    <citation type="submission" date="2015-02" db="EMBL/GenBank/DDBJ databases">
        <title>Description and complete genome sequence of the first cultured representative of the subdivision 5 of the Verrucomicrobia phylum.</title>
        <authorList>
            <person name="Spring S."/>
            <person name="Bunk B."/>
            <person name="Sproer C."/>
            <person name="Klenk H.-P."/>
        </authorList>
    </citation>
    <scope>NUCLEOTIDE SEQUENCE [LARGE SCALE GENOMIC DNA]</scope>
    <source>
        <strain evidence="8">L21-Fru-AB</strain>
    </source>
</reference>
<evidence type="ECO:0000256" key="6">
    <source>
        <dbReference type="RuleBase" id="RU004466"/>
    </source>
</evidence>
<dbReference type="AlphaFoldDB" id="A0A0G3EI64"/>
<dbReference type="STRING" id="1307763.L21SP4_00552"/>
<protein>
    <submittedName>
        <fullName evidence="7">Octaprenyl-diphosphate synthase</fullName>
        <ecNumber evidence="7">2.5.1.90</ecNumber>
    </submittedName>
</protein>
<dbReference type="PANTHER" id="PTHR12001">
    <property type="entry name" value="GERANYLGERANYL PYROPHOSPHATE SYNTHASE"/>
    <property type="match status" value="1"/>
</dbReference>
<dbReference type="Gene3D" id="1.10.600.10">
    <property type="entry name" value="Farnesyl Diphosphate Synthase"/>
    <property type="match status" value="1"/>
</dbReference>
<keyword evidence="5" id="KW-0460">Magnesium</keyword>
<gene>
    <name evidence="7" type="primary">ispB</name>
    <name evidence="7" type="ORF">L21SP4_00552</name>
</gene>
<keyword evidence="4" id="KW-0479">Metal-binding</keyword>
<evidence type="ECO:0000256" key="1">
    <source>
        <dbReference type="ARBA" id="ARBA00001946"/>
    </source>
</evidence>
<evidence type="ECO:0000256" key="2">
    <source>
        <dbReference type="ARBA" id="ARBA00006706"/>
    </source>
</evidence>
<dbReference type="Proteomes" id="UP000035268">
    <property type="component" value="Chromosome"/>
</dbReference>
<keyword evidence="3 6" id="KW-0808">Transferase</keyword>
<dbReference type="RefSeq" id="WP_082116471.1">
    <property type="nucleotide sequence ID" value="NZ_CP010904.1"/>
</dbReference>
<comment type="cofactor">
    <cofactor evidence="1">
        <name>Mg(2+)</name>
        <dbReference type="ChEBI" id="CHEBI:18420"/>
    </cofactor>
</comment>
<comment type="similarity">
    <text evidence="2 6">Belongs to the FPP/GGPP synthase family.</text>
</comment>
<dbReference type="SFLD" id="SFLDS00005">
    <property type="entry name" value="Isoprenoid_Synthase_Type_I"/>
    <property type="match status" value="1"/>
</dbReference>
<evidence type="ECO:0000256" key="4">
    <source>
        <dbReference type="ARBA" id="ARBA00022723"/>
    </source>
</evidence>
<reference evidence="7 8" key="2">
    <citation type="journal article" date="2016" name="ISME J.">
        <title>Characterization of the first cultured representative of Verrucomicrobia subdivision 5 indicates the proposal of a novel phylum.</title>
        <authorList>
            <person name="Spring S."/>
            <person name="Bunk B."/>
            <person name="Sproer C."/>
            <person name="Schumann P."/>
            <person name="Rohde M."/>
            <person name="Tindall B.J."/>
            <person name="Klenk H.P."/>
        </authorList>
    </citation>
    <scope>NUCLEOTIDE SEQUENCE [LARGE SCALE GENOMIC DNA]</scope>
    <source>
        <strain evidence="7 8">L21-Fru-AB</strain>
    </source>
</reference>
<organism evidence="7 8">
    <name type="scientific">Kiritimatiella glycovorans</name>
    <dbReference type="NCBI Taxonomy" id="1307763"/>
    <lineage>
        <taxon>Bacteria</taxon>
        <taxon>Pseudomonadati</taxon>
        <taxon>Kiritimatiellota</taxon>
        <taxon>Kiritimatiellia</taxon>
        <taxon>Kiritimatiellales</taxon>
        <taxon>Kiritimatiellaceae</taxon>
        <taxon>Kiritimatiella</taxon>
    </lineage>
</organism>
<dbReference type="KEGG" id="vbl:L21SP4_00552"/>